<evidence type="ECO:0000313" key="2">
    <source>
        <dbReference type="Proteomes" id="UP001633002"/>
    </source>
</evidence>
<sequence length="106" mass="12317">MVGKERRVPAELPETVSSLLRRTGRGELRRFLHKGKNIIEELTSGERWANLTTRLTHSVSERVEEEDRFGGTHGTSRKKFLSAKQLYDFVNYSRSPWWSVEDGVRI</sequence>
<name>A0ABD3ICH1_9MARC</name>
<accession>A0ABD3ICH1</accession>
<evidence type="ECO:0000313" key="1">
    <source>
        <dbReference type="EMBL" id="KAL3700996.1"/>
    </source>
</evidence>
<protein>
    <submittedName>
        <fullName evidence="1">Uncharacterized protein</fullName>
    </submittedName>
</protein>
<keyword evidence="2" id="KW-1185">Reference proteome</keyword>
<dbReference type="Proteomes" id="UP001633002">
    <property type="component" value="Unassembled WGS sequence"/>
</dbReference>
<dbReference type="AlphaFoldDB" id="A0ABD3ICH1"/>
<proteinExistence type="predicted"/>
<reference evidence="1 2" key="1">
    <citation type="submission" date="2024-09" db="EMBL/GenBank/DDBJ databases">
        <title>Chromosome-scale assembly of Riccia sorocarpa.</title>
        <authorList>
            <person name="Paukszto L."/>
        </authorList>
    </citation>
    <scope>NUCLEOTIDE SEQUENCE [LARGE SCALE GENOMIC DNA]</scope>
    <source>
        <strain evidence="1">LP-2024</strain>
        <tissue evidence="1">Aerial parts of the thallus</tissue>
    </source>
</reference>
<gene>
    <name evidence="1" type="ORF">R1sor_019018</name>
</gene>
<dbReference type="EMBL" id="JBJQOH010000001">
    <property type="protein sequence ID" value="KAL3700996.1"/>
    <property type="molecule type" value="Genomic_DNA"/>
</dbReference>
<comment type="caution">
    <text evidence="1">The sequence shown here is derived from an EMBL/GenBank/DDBJ whole genome shotgun (WGS) entry which is preliminary data.</text>
</comment>
<organism evidence="1 2">
    <name type="scientific">Riccia sorocarpa</name>
    <dbReference type="NCBI Taxonomy" id="122646"/>
    <lineage>
        <taxon>Eukaryota</taxon>
        <taxon>Viridiplantae</taxon>
        <taxon>Streptophyta</taxon>
        <taxon>Embryophyta</taxon>
        <taxon>Marchantiophyta</taxon>
        <taxon>Marchantiopsida</taxon>
        <taxon>Marchantiidae</taxon>
        <taxon>Marchantiales</taxon>
        <taxon>Ricciaceae</taxon>
        <taxon>Riccia</taxon>
    </lineage>
</organism>